<dbReference type="EMBL" id="RSCK01000224">
    <property type="protein sequence ID" value="RUS93617.1"/>
    <property type="molecule type" value="Genomic_DNA"/>
</dbReference>
<proteinExistence type="predicted"/>
<dbReference type="AlphaFoldDB" id="A0AB37U7E3"/>
<gene>
    <name evidence="2" type="ORF">DSM107010_72450</name>
</gene>
<accession>A0AB37U7E3</accession>
<reference evidence="2 3" key="1">
    <citation type="journal article" date="2019" name="Genome Biol. Evol.">
        <title>Day and night: Metabolic profiles and evolutionary relationships of six axenic non-marine cyanobacteria.</title>
        <authorList>
            <person name="Will S.E."/>
            <person name="Henke P."/>
            <person name="Boedeker C."/>
            <person name="Huang S."/>
            <person name="Brinkmann H."/>
            <person name="Rohde M."/>
            <person name="Jarek M."/>
            <person name="Friedl T."/>
            <person name="Seufert S."/>
            <person name="Schumacher M."/>
            <person name="Overmann J."/>
            <person name="Neumann-Schaal M."/>
            <person name="Petersen J."/>
        </authorList>
    </citation>
    <scope>NUCLEOTIDE SEQUENCE [LARGE SCALE GENOMIC DNA]</scope>
    <source>
        <strain evidence="2 3">SAG 39.79</strain>
    </source>
</reference>
<comment type="caution">
    <text evidence="2">The sequence shown here is derived from an EMBL/GenBank/DDBJ whole genome shotgun (WGS) entry which is preliminary data.</text>
</comment>
<feature type="domain" description="DUF6398" evidence="1">
    <location>
        <begin position="19"/>
        <end position="124"/>
    </location>
</feature>
<dbReference type="Pfam" id="PF19935">
    <property type="entry name" value="DUF6398"/>
    <property type="match status" value="1"/>
</dbReference>
<keyword evidence="3" id="KW-1185">Reference proteome</keyword>
<organism evidence="2 3">
    <name type="scientific">Chroococcidiopsis cubana SAG 39.79</name>
    <dbReference type="NCBI Taxonomy" id="388085"/>
    <lineage>
        <taxon>Bacteria</taxon>
        <taxon>Bacillati</taxon>
        <taxon>Cyanobacteriota</taxon>
        <taxon>Cyanophyceae</taxon>
        <taxon>Chroococcidiopsidales</taxon>
        <taxon>Chroococcidiopsidaceae</taxon>
        <taxon>Chroococcidiopsis</taxon>
    </lineage>
</organism>
<sequence>MSQQSVERVPKQMQAKFEEIVSLTDTFCQKHLNEEYAQLCRKLAAALSRKRPSPLAKGKVNTWACGIVHALGMVNFLFDPSQTPHMSASEIYQQFGVSQSTGSAKSKQVRDAMDMYQMDPKWCVPSNIDKNPLAWMVSINGLIVDVRNAPREFQQEAFRQGLIPYLPEDEQK</sequence>
<evidence type="ECO:0000313" key="3">
    <source>
        <dbReference type="Proteomes" id="UP000282574"/>
    </source>
</evidence>
<dbReference type="RefSeq" id="WP_106166085.1">
    <property type="nucleotide sequence ID" value="NZ_JAVKZF010000010.1"/>
</dbReference>
<evidence type="ECO:0000259" key="1">
    <source>
        <dbReference type="Pfam" id="PF19935"/>
    </source>
</evidence>
<protein>
    <recommendedName>
        <fullName evidence="1">DUF6398 domain-containing protein</fullName>
    </recommendedName>
</protein>
<name>A0AB37U7E3_9CYAN</name>
<dbReference type="InterPro" id="IPR045651">
    <property type="entry name" value="DUF6398"/>
</dbReference>
<evidence type="ECO:0000313" key="2">
    <source>
        <dbReference type="EMBL" id="RUS93617.1"/>
    </source>
</evidence>
<dbReference type="Proteomes" id="UP000282574">
    <property type="component" value="Unassembled WGS sequence"/>
</dbReference>